<protein>
    <submittedName>
        <fullName evidence="1">DUF3822 family protein</fullName>
    </submittedName>
</protein>
<evidence type="ECO:0000313" key="2">
    <source>
        <dbReference type="Proteomes" id="UP000679691"/>
    </source>
</evidence>
<dbReference type="AlphaFoldDB" id="A0A8T4H984"/>
<dbReference type="Gene3D" id="3.30.420.260">
    <property type="match status" value="1"/>
</dbReference>
<keyword evidence="2" id="KW-1185">Reference proteome</keyword>
<name>A0A8T4H984_9SPHI</name>
<dbReference type="Pfam" id="PF12864">
    <property type="entry name" value="DUF3822"/>
    <property type="match status" value="1"/>
</dbReference>
<dbReference type="InterPro" id="IPR024213">
    <property type="entry name" value="DUF3822"/>
</dbReference>
<dbReference type="Gene3D" id="3.30.420.250">
    <property type="match status" value="1"/>
</dbReference>
<proteinExistence type="predicted"/>
<accession>A0A8T4H984</accession>
<gene>
    <name evidence="1" type="ORF">J5U18_08520</name>
</gene>
<evidence type="ECO:0000313" key="1">
    <source>
        <dbReference type="EMBL" id="MBP3943602.1"/>
    </source>
</evidence>
<dbReference type="EMBL" id="JAGKSB010000008">
    <property type="protein sequence ID" value="MBP3943602.1"/>
    <property type="molecule type" value="Genomic_DNA"/>
</dbReference>
<sequence>MNYISNQFNIQQIPSYTLLINAGFVKDLLAVVDQQNELRVFMEYAAEKPEPEAMKILSLPFKRVKVVIPHESFSFIPTELFEEEKLPVYASYLSDENPSHVYFQQIDALGVTVVYQFDLLLLNRWKSIFPNCQIIPEFRMVLEQVQSKIPIHGHILGVHYSNQLVDIYLFVNGQIQVYNSFEISAIDDLSYYILNIYNQFNIEGKVDKIIVSGLTISEAHAERLSQYGQQLERVELSTNIQVPIDAEGLDLTQFHITFDALSCE</sequence>
<dbReference type="CDD" id="cd24013">
    <property type="entry name" value="ASKHA_ATPase_BT3980-like"/>
    <property type="match status" value="1"/>
</dbReference>
<dbReference type="RefSeq" id="WP_353547101.1">
    <property type="nucleotide sequence ID" value="NZ_JAGKSB010000008.1"/>
</dbReference>
<comment type="caution">
    <text evidence="1">The sequence shown here is derived from an EMBL/GenBank/DDBJ whole genome shotgun (WGS) entry which is preliminary data.</text>
</comment>
<organism evidence="1 2">
    <name type="scientific">Rhinopithecimicrobium faecis</name>
    <dbReference type="NCBI Taxonomy" id="2820698"/>
    <lineage>
        <taxon>Bacteria</taxon>
        <taxon>Pseudomonadati</taxon>
        <taxon>Bacteroidota</taxon>
        <taxon>Sphingobacteriia</taxon>
        <taxon>Sphingobacteriales</taxon>
        <taxon>Sphingobacteriaceae</taxon>
        <taxon>Rhinopithecimicrobium</taxon>
    </lineage>
</organism>
<reference evidence="1" key="1">
    <citation type="submission" date="2021-03" db="EMBL/GenBank/DDBJ databases">
        <authorList>
            <person name="Lu T."/>
            <person name="Wang Q."/>
            <person name="Han X."/>
        </authorList>
    </citation>
    <scope>NUCLEOTIDE SEQUENCE</scope>
    <source>
        <strain evidence="1">WQ 2009</strain>
    </source>
</reference>
<dbReference type="Proteomes" id="UP000679691">
    <property type="component" value="Unassembled WGS sequence"/>
</dbReference>